<reference evidence="3 4" key="2">
    <citation type="submission" date="2017-10" db="EMBL/GenBank/DDBJ databases">
        <title>Extensive intraspecific genome diversity in a model arbuscular mycorrhizal fungus.</title>
        <authorList>
            <person name="Chen E.C.H."/>
            <person name="Morin E."/>
            <person name="Baudet D."/>
            <person name="Noel J."/>
            <person name="Ndikumana S."/>
            <person name="Charron P."/>
            <person name="St-Onge C."/>
            <person name="Giorgi J."/>
            <person name="Grigoriev I.V."/>
            <person name="Roux C."/>
            <person name="Martin F.M."/>
            <person name="Corradi N."/>
        </authorList>
    </citation>
    <scope>NUCLEOTIDE SEQUENCE [LARGE SCALE GENOMIC DNA]</scope>
    <source>
        <strain evidence="3 4">C2</strain>
    </source>
</reference>
<accession>A0A2N1MHM3</accession>
<feature type="coiled-coil region" evidence="1">
    <location>
        <begin position="4"/>
        <end position="55"/>
    </location>
</feature>
<keyword evidence="2" id="KW-1133">Transmembrane helix</keyword>
<keyword evidence="1" id="KW-0175">Coiled coil</keyword>
<evidence type="ECO:0000256" key="1">
    <source>
        <dbReference type="SAM" id="Coils"/>
    </source>
</evidence>
<comment type="caution">
    <text evidence="3">The sequence shown here is derived from an EMBL/GenBank/DDBJ whole genome shotgun (WGS) entry which is preliminary data.</text>
</comment>
<gene>
    <name evidence="3" type="ORF">RhiirC2_761113</name>
</gene>
<sequence>MSVNEANQSEVELLRQRIRELEAENAEIPNLRRKISEFDAERAELKRRIAEVLKMRKWNRSRLKMIILLTTIHLTSILLQYQR</sequence>
<dbReference type="AlphaFoldDB" id="A0A2N1MHM3"/>
<feature type="transmembrane region" description="Helical" evidence="2">
    <location>
        <begin position="63"/>
        <end position="81"/>
    </location>
</feature>
<evidence type="ECO:0000256" key="2">
    <source>
        <dbReference type="SAM" id="Phobius"/>
    </source>
</evidence>
<reference evidence="3 4" key="1">
    <citation type="submission" date="2016-04" db="EMBL/GenBank/DDBJ databases">
        <title>Genome analyses suggest a sexual origin of heterokaryosis in a supposedly ancient asexual fungus.</title>
        <authorList>
            <person name="Ropars J."/>
            <person name="Sedzielewska K."/>
            <person name="Noel J."/>
            <person name="Charron P."/>
            <person name="Farinelli L."/>
            <person name="Marton T."/>
            <person name="Kruger M."/>
            <person name="Pelin A."/>
            <person name="Brachmann A."/>
            <person name="Corradi N."/>
        </authorList>
    </citation>
    <scope>NUCLEOTIDE SEQUENCE [LARGE SCALE GENOMIC DNA]</scope>
    <source>
        <strain evidence="3 4">C2</strain>
    </source>
</reference>
<keyword evidence="2" id="KW-0812">Transmembrane</keyword>
<dbReference type="EMBL" id="LLXL01002346">
    <property type="protein sequence ID" value="PKK61079.1"/>
    <property type="molecule type" value="Genomic_DNA"/>
</dbReference>
<keyword evidence="2" id="KW-0472">Membrane</keyword>
<evidence type="ECO:0000313" key="4">
    <source>
        <dbReference type="Proteomes" id="UP000233469"/>
    </source>
</evidence>
<name>A0A2N1MHM3_9GLOM</name>
<organism evidence="3 4">
    <name type="scientific">Rhizophagus irregularis</name>
    <dbReference type="NCBI Taxonomy" id="588596"/>
    <lineage>
        <taxon>Eukaryota</taxon>
        <taxon>Fungi</taxon>
        <taxon>Fungi incertae sedis</taxon>
        <taxon>Mucoromycota</taxon>
        <taxon>Glomeromycotina</taxon>
        <taxon>Glomeromycetes</taxon>
        <taxon>Glomerales</taxon>
        <taxon>Glomeraceae</taxon>
        <taxon>Rhizophagus</taxon>
    </lineage>
</organism>
<dbReference type="VEuPathDB" id="FungiDB:FUN_023715"/>
<evidence type="ECO:0000313" key="3">
    <source>
        <dbReference type="EMBL" id="PKK61079.1"/>
    </source>
</evidence>
<protein>
    <submittedName>
        <fullName evidence="3">Uncharacterized protein</fullName>
    </submittedName>
</protein>
<proteinExistence type="predicted"/>
<dbReference type="Proteomes" id="UP000233469">
    <property type="component" value="Unassembled WGS sequence"/>
</dbReference>